<name>A0ABU3G246_9GAMM</name>
<sequence>MQQIRNIRESAGISVKALSQIIGTDVSTFYHYETGRRTPDFNQCWKIVNALNRLGAQCSFADVFPNPLDISADDSVATSKPDCEPDASKHIEVSTVTACY</sequence>
<comment type="caution">
    <text evidence="2">The sequence shown here is derived from an EMBL/GenBank/DDBJ whole genome shotgun (WGS) entry which is preliminary data.</text>
</comment>
<dbReference type="PROSITE" id="PS50943">
    <property type="entry name" value="HTH_CROC1"/>
    <property type="match status" value="1"/>
</dbReference>
<keyword evidence="3" id="KW-1185">Reference proteome</keyword>
<dbReference type="CDD" id="cd00093">
    <property type="entry name" value="HTH_XRE"/>
    <property type="match status" value="1"/>
</dbReference>
<dbReference type="Gene3D" id="1.10.260.40">
    <property type="entry name" value="lambda repressor-like DNA-binding domains"/>
    <property type="match status" value="1"/>
</dbReference>
<evidence type="ECO:0000313" key="3">
    <source>
        <dbReference type="Proteomes" id="UP001249505"/>
    </source>
</evidence>
<feature type="domain" description="HTH cro/C1-type" evidence="1">
    <location>
        <begin position="4"/>
        <end position="63"/>
    </location>
</feature>
<gene>
    <name evidence="2" type="ORF">Q4Q50_15595</name>
</gene>
<dbReference type="Proteomes" id="UP001249505">
    <property type="component" value="Unassembled WGS sequence"/>
</dbReference>
<dbReference type="InterPro" id="IPR010982">
    <property type="entry name" value="Lambda_DNA-bd_dom_sf"/>
</dbReference>
<dbReference type="EMBL" id="JAUOES010000019">
    <property type="protein sequence ID" value="MDT3281707.1"/>
    <property type="molecule type" value="Genomic_DNA"/>
</dbReference>
<evidence type="ECO:0000313" key="2">
    <source>
        <dbReference type="EMBL" id="MDT3281707.1"/>
    </source>
</evidence>
<organism evidence="2 3">
    <name type="scientific">Shewanella scandinavica</name>
    <dbReference type="NCBI Taxonomy" id="3063538"/>
    <lineage>
        <taxon>Bacteria</taxon>
        <taxon>Pseudomonadati</taxon>
        <taxon>Pseudomonadota</taxon>
        <taxon>Gammaproteobacteria</taxon>
        <taxon>Alteromonadales</taxon>
        <taxon>Shewanellaceae</taxon>
        <taxon>Shewanella</taxon>
    </lineage>
</organism>
<protein>
    <submittedName>
        <fullName evidence="2">Helix-turn-helix transcriptional regulator</fullName>
    </submittedName>
</protein>
<dbReference type="SMART" id="SM00530">
    <property type="entry name" value="HTH_XRE"/>
    <property type="match status" value="1"/>
</dbReference>
<dbReference type="RefSeq" id="WP_259578909.1">
    <property type="nucleotide sequence ID" value="NZ_JAUOES010000019.1"/>
</dbReference>
<accession>A0ABU3G246</accession>
<dbReference type="Pfam" id="PF01381">
    <property type="entry name" value="HTH_3"/>
    <property type="match status" value="1"/>
</dbReference>
<dbReference type="SUPFAM" id="SSF47413">
    <property type="entry name" value="lambda repressor-like DNA-binding domains"/>
    <property type="match status" value="1"/>
</dbReference>
<proteinExistence type="predicted"/>
<dbReference type="InterPro" id="IPR001387">
    <property type="entry name" value="Cro/C1-type_HTH"/>
</dbReference>
<reference evidence="2 3" key="1">
    <citation type="submission" date="2023-07" db="EMBL/GenBank/DDBJ databases">
        <title>Novel Shewanella species isolated from Baltic Sea sediments.</title>
        <authorList>
            <person name="Martin-Rodriguez A.J."/>
        </authorList>
    </citation>
    <scope>NUCLEOTIDE SEQUENCE [LARGE SCALE GENOMIC DNA]</scope>
    <source>
        <strain evidence="2 3">SP2S1-2</strain>
    </source>
</reference>
<evidence type="ECO:0000259" key="1">
    <source>
        <dbReference type="PROSITE" id="PS50943"/>
    </source>
</evidence>